<organism evidence="1">
    <name type="scientific">Anopheles sinensis</name>
    <name type="common">Mosquito</name>
    <dbReference type="NCBI Taxonomy" id="74873"/>
    <lineage>
        <taxon>Eukaryota</taxon>
        <taxon>Metazoa</taxon>
        <taxon>Ecdysozoa</taxon>
        <taxon>Arthropoda</taxon>
        <taxon>Hexapoda</taxon>
        <taxon>Insecta</taxon>
        <taxon>Pterygota</taxon>
        <taxon>Neoptera</taxon>
        <taxon>Endopterygota</taxon>
        <taxon>Diptera</taxon>
        <taxon>Nematocera</taxon>
        <taxon>Culicoidea</taxon>
        <taxon>Culicidae</taxon>
        <taxon>Anophelinae</taxon>
        <taxon>Anopheles</taxon>
    </lineage>
</organism>
<evidence type="ECO:0000313" key="1">
    <source>
        <dbReference type="EMBL" id="KFB53745.1"/>
    </source>
</evidence>
<dbReference type="EnsemblMetazoa" id="ASIC022125-RA">
    <property type="protein sequence ID" value="ASIC022125-PA"/>
    <property type="gene ID" value="ASIC022125"/>
</dbReference>
<sequence>METGGRVVQDGRQAFLILANGDAALDVNGGSLAIRAINPLTSTAWKQPTAIINTIASSASANELIQAANEANYRRSIDRACDQQCISGRATLRLCSGTKRQKR</sequence>
<evidence type="ECO:0000313" key="2">
    <source>
        <dbReference type="EnsemblMetazoa" id="ASIC022125-PA"/>
    </source>
</evidence>
<keyword evidence="1" id="KW-0966">Cell projection</keyword>
<evidence type="ECO:0000313" key="3">
    <source>
        <dbReference type="Proteomes" id="UP000030765"/>
    </source>
</evidence>
<keyword evidence="1" id="KW-0969">Cilium</keyword>
<accession>A0A084WU51</accession>
<dbReference type="AlphaFoldDB" id="A0A084WU51"/>
<protein>
    <submittedName>
        <fullName evidence="1 2">Intraflagellar transport protein 80-like protein</fullName>
    </submittedName>
</protein>
<dbReference type="VEuPathDB" id="VectorBase:ASIC022125"/>
<keyword evidence="1" id="KW-0282">Flagellum</keyword>
<proteinExistence type="predicted"/>
<dbReference type="Proteomes" id="UP000030765">
    <property type="component" value="Unassembled WGS sequence"/>
</dbReference>
<gene>
    <name evidence="1" type="ORF">ZHAS_00022125</name>
</gene>
<name>A0A084WU51_ANOSI</name>
<dbReference type="EMBL" id="KE525421">
    <property type="protein sequence ID" value="KFB53745.1"/>
    <property type="molecule type" value="Genomic_DNA"/>
</dbReference>
<reference evidence="1 3" key="1">
    <citation type="journal article" date="2014" name="BMC Genomics">
        <title>Genome sequence of Anopheles sinensis provides insight into genetics basis of mosquito competence for malaria parasites.</title>
        <authorList>
            <person name="Zhou D."/>
            <person name="Zhang D."/>
            <person name="Ding G."/>
            <person name="Shi L."/>
            <person name="Hou Q."/>
            <person name="Ye Y."/>
            <person name="Xu Y."/>
            <person name="Zhou H."/>
            <person name="Xiong C."/>
            <person name="Li S."/>
            <person name="Yu J."/>
            <person name="Hong S."/>
            <person name="Yu X."/>
            <person name="Zou P."/>
            <person name="Chen C."/>
            <person name="Chang X."/>
            <person name="Wang W."/>
            <person name="Lv Y."/>
            <person name="Sun Y."/>
            <person name="Ma L."/>
            <person name="Shen B."/>
            <person name="Zhu C."/>
        </authorList>
    </citation>
    <scope>NUCLEOTIDE SEQUENCE [LARGE SCALE GENOMIC DNA]</scope>
</reference>
<reference evidence="2" key="2">
    <citation type="submission" date="2020-05" db="UniProtKB">
        <authorList>
            <consortium name="EnsemblMetazoa"/>
        </authorList>
    </citation>
    <scope>IDENTIFICATION</scope>
</reference>
<keyword evidence="3" id="KW-1185">Reference proteome</keyword>
<dbReference type="EMBL" id="ATLV01027000">
    <property type="status" value="NOT_ANNOTATED_CDS"/>
    <property type="molecule type" value="Genomic_DNA"/>
</dbReference>